<dbReference type="PANTHER" id="PTHR10357">
    <property type="entry name" value="ALPHA-AMYLASE FAMILY MEMBER"/>
    <property type="match status" value="1"/>
</dbReference>
<evidence type="ECO:0000313" key="8">
    <source>
        <dbReference type="Proteomes" id="UP001367676"/>
    </source>
</evidence>
<evidence type="ECO:0000256" key="5">
    <source>
        <dbReference type="ARBA" id="ARBA00023295"/>
    </source>
</evidence>
<evidence type="ECO:0000256" key="4">
    <source>
        <dbReference type="ARBA" id="ARBA00023180"/>
    </source>
</evidence>
<dbReference type="SMART" id="SM00642">
    <property type="entry name" value="Aamy"/>
    <property type="match status" value="1"/>
</dbReference>
<dbReference type="Gene3D" id="3.90.400.10">
    <property type="entry name" value="Oligo-1,6-glucosidase, Domain 2"/>
    <property type="match status" value="1"/>
</dbReference>
<evidence type="ECO:0000256" key="2">
    <source>
        <dbReference type="ARBA" id="ARBA00008061"/>
    </source>
</evidence>
<sequence>MSESYAPLDIVMKFFGTPEKPGSNFPFNFIMLDTVTAESNASFIINSIKSWYNGMPKHGWANWVLGNHDNSRPATRFGHYLIDGLHMLQMLLPGTAVVYNGDELGMEDTFIRWDQSIDPPALIAGPHRYKAVSRDPERTPFQWDDSENAGFTKNLHTWLPVNPGYWKLNVKTESLRNVQKTHLKIFKELVKLRKNIVFQKGELHLYVLSEWVLAIVRSYVDHATYIAVINLGSEITISNMLTVRPSLPDKLGVVVPSVNSQYKKGSCHIEKRGSTVHVGTGISLAGVTSMLDHFVNLGIETIWLSPYFKSPMRDMGYDVSNFVDIDPNFGTLEDFDELIRQMKKRGKILDANVGLKLLMDFVINHTSDQHPWFKKSVDKIEPYTDYYVWVNCSGYDKNGDPIPPNNWVSIFGGTAWKWNENRKQFYLHQFAEKQPDLNLRNVALKKELKQIMKFWFDKGVAGSRLDATKHFMEDTLLRDEPILKPDVPASQLLYADFDHIYTTDLWDTILIAEAYTDMKHTMMYYGNQSYPVVHFPFNFDLVGLKTFPSPKAYDNLIKNWLDNMPAGGVANWVAENHDNFRIGSRLNEEYIDIVLVTIMMLPGVACIYYGQEIGMMDNIVRPDQIRDPNNDGIHVDQTRDPERLPMQWDNSMNAGFTSKVKPWLPINTNYWRVNVQSQKLEKNSRYHLYKTLSKLRTTKTIKFGGFQSYLVAPWVYAFSRFVKREPTFISVFNMGTETEIVHLHHSILNLPPLMKVVAASVNAGYQIG</sequence>
<dbReference type="EMBL" id="JBBCAQ010000010">
    <property type="protein sequence ID" value="KAK7601717.1"/>
    <property type="molecule type" value="Genomic_DNA"/>
</dbReference>
<evidence type="ECO:0000259" key="6">
    <source>
        <dbReference type="SMART" id="SM00642"/>
    </source>
</evidence>
<dbReference type="InterPro" id="IPR017853">
    <property type="entry name" value="GH"/>
</dbReference>
<keyword evidence="4" id="KW-0325">Glycoprotein</keyword>
<keyword evidence="8" id="KW-1185">Reference proteome</keyword>
<dbReference type="Gene3D" id="3.20.20.80">
    <property type="entry name" value="Glycosidases"/>
    <property type="match status" value="2"/>
</dbReference>
<dbReference type="Proteomes" id="UP001367676">
    <property type="component" value="Unassembled WGS sequence"/>
</dbReference>
<evidence type="ECO:0000256" key="1">
    <source>
        <dbReference type="ARBA" id="ARBA00001657"/>
    </source>
</evidence>
<evidence type="ECO:0000313" key="7">
    <source>
        <dbReference type="EMBL" id="KAK7601717.1"/>
    </source>
</evidence>
<proteinExistence type="inferred from homology"/>
<dbReference type="PANTHER" id="PTHR10357:SF179">
    <property type="entry name" value="NEUTRAL AND BASIC AMINO ACID TRANSPORT PROTEIN RBAT"/>
    <property type="match status" value="1"/>
</dbReference>
<dbReference type="InterPro" id="IPR045857">
    <property type="entry name" value="O16G_dom_2"/>
</dbReference>
<keyword evidence="5" id="KW-0326">Glycosidase</keyword>
<feature type="domain" description="Glycosyl hydrolase family 13 catalytic" evidence="6">
    <location>
        <begin position="213"/>
        <end position="643"/>
    </location>
</feature>
<dbReference type="Pfam" id="PF00128">
    <property type="entry name" value="Alpha-amylase"/>
    <property type="match status" value="2"/>
</dbReference>
<dbReference type="EC" id="3.2.1.20" evidence="3"/>
<name>A0AAN9TN14_9HEMI</name>
<dbReference type="GO" id="GO:0005975">
    <property type="term" value="P:carbohydrate metabolic process"/>
    <property type="evidence" value="ECO:0007669"/>
    <property type="project" value="InterPro"/>
</dbReference>
<comment type="catalytic activity">
    <reaction evidence="1">
        <text>Hydrolysis of terminal, non-reducing (1-&gt;4)-linked alpha-D-glucose residues with release of alpha-D-glucose.</text>
        <dbReference type="EC" id="3.2.1.20"/>
    </reaction>
</comment>
<organism evidence="7 8">
    <name type="scientific">Parthenolecanium corni</name>
    <dbReference type="NCBI Taxonomy" id="536013"/>
    <lineage>
        <taxon>Eukaryota</taxon>
        <taxon>Metazoa</taxon>
        <taxon>Ecdysozoa</taxon>
        <taxon>Arthropoda</taxon>
        <taxon>Hexapoda</taxon>
        <taxon>Insecta</taxon>
        <taxon>Pterygota</taxon>
        <taxon>Neoptera</taxon>
        <taxon>Paraneoptera</taxon>
        <taxon>Hemiptera</taxon>
        <taxon>Sternorrhyncha</taxon>
        <taxon>Coccoidea</taxon>
        <taxon>Coccidae</taxon>
        <taxon>Parthenolecanium</taxon>
    </lineage>
</organism>
<reference evidence="7 8" key="1">
    <citation type="submission" date="2024-03" db="EMBL/GenBank/DDBJ databases">
        <title>Adaptation during the transition from Ophiocordyceps entomopathogen to insect associate is accompanied by gene loss and intensified selection.</title>
        <authorList>
            <person name="Ward C.M."/>
            <person name="Onetto C.A."/>
            <person name="Borneman A.R."/>
        </authorList>
    </citation>
    <scope>NUCLEOTIDE SEQUENCE [LARGE SCALE GENOMIC DNA]</scope>
    <source>
        <strain evidence="7">AWRI1</strain>
        <tissue evidence="7">Single Adult Female</tissue>
    </source>
</reference>
<dbReference type="GO" id="GO:0004558">
    <property type="term" value="F:alpha-1,4-glucosidase activity"/>
    <property type="evidence" value="ECO:0007669"/>
    <property type="project" value="UniProtKB-EC"/>
</dbReference>
<comment type="similarity">
    <text evidence="2">Belongs to the glycosyl hydrolase 13 family.</text>
</comment>
<evidence type="ECO:0000256" key="3">
    <source>
        <dbReference type="ARBA" id="ARBA00012741"/>
    </source>
</evidence>
<protein>
    <recommendedName>
        <fullName evidence="3">alpha-glucosidase</fullName>
        <ecNumber evidence="3">3.2.1.20</ecNumber>
    </recommendedName>
</protein>
<accession>A0AAN9TN14</accession>
<dbReference type="InterPro" id="IPR006047">
    <property type="entry name" value="GH13_cat_dom"/>
</dbReference>
<keyword evidence="5" id="KW-0378">Hydrolase</keyword>
<gene>
    <name evidence="7" type="ORF">V9T40_009158</name>
</gene>
<comment type="caution">
    <text evidence="7">The sequence shown here is derived from an EMBL/GenBank/DDBJ whole genome shotgun (WGS) entry which is preliminary data.</text>
</comment>
<dbReference type="SUPFAM" id="SSF51445">
    <property type="entry name" value="(Trans)glycosidases"/>
    <property type="match status" value="2"/>
</dbReference>
<dbReference type="FunFam" id="3.90.400.10:FF:000001">
    <property type="entry name" value="Maltase A3, isoform A"/>
    <property type="match status" value="1"/>
</dbReference>
<dbReference type="AlphaFoldDB" id="A0AAN9TN14"/>